<dbReference type="AlphaFoldDB" id="A0ABD2Q1D7"/>
<evidence type="ECO:0000259" key="2">
    <source>
        <dbReference type="SMART" id="SM01017"/>
    </source>
</evidence>
<dbReference type="InterPro" id="IPR011022">
    <property type="entry name" value="Arrestin_C-like"/>
</dbReference>
<dbReference type="EMBL" id="JBJKFK010001300">
    <property type="protein sequence ID" value="KAL3313455.1"/>
    <property type="molecule type" value="Genomic_DNA"/>
</dbReference>
<gene>
    <name evidence="3" type="ORF">Ciccas_007943</name>
</gene>
<name>A0ABD2Q1D7_9PLAT</name>
<dbReference type="InterPro" id="IPR000698">
    <property type="entry name" value="Arrestin"/>
</dbReference>
<protein>
    <recommendedName>
        <fullName evidence="2">Arrestin C-terminal-like domain-containing protein</fullName>
    </recommendedName>
</protein>
<accession>A0ABD2Q1D7</accession>
<comment type="caution">
    <text evidence="3">The sequence shown here is derived from an EMBL/GenBank/DDBJ whole genome shotgun (WGS) entry which is preliminary data.</text>
</comment>
<dbReference type="PANTHER" id="PTHR11792:SF17">
    <property type="entry name" value="KURTZ ARRESTIN"/>
    <property type="match status" value="1"/>
</dbReference>
<comment type="similarity">
    <text evidence="1">Belongs to the arrestin family.</text>
</comment>
<evidence type="ECO:0000313" key="3">
    <source>
        <dbReference type="EMBL" id="KAL3313455.1"/>
    </source>
</evidence>
<dbReference type="Gene3D" id="2.60.40.640">
    <property type="match status" value="1"/>
</dbReference>
<sequence>MLREDPRVEKYLNQNEEVDYRPIYRKTSQSRSLSVSLLHRDIWATRSEFLTAKSVFNPKLSKPHHHGIIEGIAQVNTWIFPPEASVEIEITARYVYRQSDVDFAQLSFDETIYRKSFTINRVNDMEMYSPELGALYNKYGGEVGSVYEADEVISLQGVKYPRFFRKNKTIIPPTESTKFTNTPNEIFIILNFPFRIDISDGPDSKKIHFKQDKEQFRNLKNPSHVESDFSDIEKKENHLPRSQVVRYRKKQNGIQWTLRACIRRYGDCPPKEEHQIKMNLFKYTYWPDLKLVRQPTTTFSEDCIFEVFPNFDGGLLNIIARIDRQIYTVGDAIVIELKINNRSCRVVRGVNLDLVQVVTLASKGKKQKKTVLFRRKLDSDLNNGVFPVLPGTCNVLYKTKLNPWPTTKQAMNLSYELEDADVELKWKQLQRISWPAKSSSWFRDSHDYLVSELPHRIKLPYLRFRPSPSTMKSLQSEEQTEEDSCASFTPQIVKPKEPFEISYELHVKTEPKTSDIVIPLIFALEQPVQEKLHLESIRLAPESMEGNVCEWKPSELDKCPHKKINYPVARCHDCTGEIRTKTFMYKGQKIFYD</sequence>
<organism evidence="3 4">
    <name type="scientific">Cichlidogyrus casuarinus</name>
    <dbReference type="NCBI Taxonomy" id="1844966"/>
    <lineage>
        <taxon>Eukaryota</taxon>
        <taxon>Metazoa</taxon>
        <taxon>Spiralia</taxon>
        <taxon>Lophotrochozoa</taxon>
        <taxon>Platyhelminthes</taxon>
        <taxon>Monogenea</taxon>
        <taxon>Monopisthocotylea</taxon>
        <taxon>Dactylogyridea</taxon>
        <taxon>Ancyrocephalidae</taxon>
        <taxon>Cichlidogyrus</taxon>
    </lineage>
</organism>
<dbReference type="InterPro" id="IPR014756">
    <property type="entry name" value="Ig_E-set"/>
</dbReference>
<dbReference type="InterPro" id="IPR014752">
    <property type="entry name" value="Arrestin-like_C"/>
</dbReference>
<feature type="domain" description="Arrestin C-terminal-like" evidence="2">
    <location>
        <begin position="312"/>
        <end position="527"/>
    </location>
</feature>
<reference evidence="3 4" key="1">
    <citation type="submission" date="2024-11" db="EMBL/GenBank/DDBJ databases">
        <title>Adaptive evolution of stress response genes in parasites aligns with host niche diversity.</title>
        <authorList>
            <person name="Hahn C."/>
            <person name="Resl P."/>
        </authorList>
    </citation>
    <scope>NUCLEOTIDE SEQUENCE [LARGE SCALE GENOMIC DNA]</scope>
    <source>
        <strain evidence="3">EGGRZ-B1_66</strain>
        <tissue evidence="3">Body</tissue>
    </source>
</reference>
<dbReference type="SUPFAM" id="SSF81296">
    <property type="entry name" value="E set domains"/>
    <property type="match status" value="1"/>
</dbReference>
<dbReference type="SMART" id="SM01017">
    <property type="entry name" value="Arrestin_C"/>
    <property type="match status" value="1"/>
</dbReference>
<evidence type="ECO:0000256" key="1">
    <source>
        <dbReference type="ARBA" id="ARBA00005298"/>
    </source>
</evidence>
<dbReference type="Pfam" id="PF02752">
    <property type="entry name" value="Arrestin_C"/>
    <property type="match status" value="1"/>
</dbReference>
<dbReference type="Proteomes" id="UP001626550">
    <property type="component" value="Unassembled WGS sequence"/>
</dbReference>
<keyword evidence="4" id="KW-1185">Reference proteome</keyword>
<proteinExistence type="inferred from homology"/>
<evidence type="ECO:0000313" key="4">
    <source>
        <dbReference type="Proteomes" id="UP001626550"/>
    </source>
</evidence>
<dbReference type="PANTHER" id="PTHR11792">
    <property type="entry name" value="ARRESTIN"/>
    <property type="match status" value="1"/>
</dbReference>